<name>A0A7D9H6C3_DEKBR</name>
<accession>A0A7D9H6C3</accession>
<dbReference type="Pfam" id="PF09812">
    <property type="entry name" value="MRP-L28"/>
    <property type="match status" value="1"/>
</dbReference>
<dbReference type="Proteomes" id="UP000568158">
    <property type="component" value="Unassembled WGS sequence"/>
</dbReference>
<keyword evidence="5" id="KW-0496">Mitochondrion</keyword>
<protein>
    <recommendedName>
        <fullName evidence="7">Large ribosomal subunit protein mL40</fullName>
    </recommendedName>
</protein>
<evidence type="ECO:0000256" key="5">
    <source>
        <dbReference type="ARBA" id="ARBA00023128"/>
    </source>
</evidence>
<evidence type="ECO:0000313" key="10">
    <source>
        <dbReference type="Proteomes" id="UP000478008"/>
    </source>
</evidence>
<dbReference type="GO" id="GO:0005739">
    <property type="term" value="C:mitochondrion"/>
    <property type="evidence" value="ECO:0007669"/>
    <property type="project" value="UniProtKB-SubCell"/>
</dbReference>
<evidence type="ECO:0000256" key="3">
    <source>
        <dbReference type="ARBA" id="ARBA00022946"/>
    </source>
</evidence>
<keyword evidence="3" id="KW-0809">Transit peptide</keyword>
<dbReference type="Gene3D" id="6.10.250.3440">
    <property type="match status" value="1"/>
</dbReference>
<gene>
    <name evidence="9" type="primary">MRPL28</name>
    <name evidence="9" type="ORF">DEBR0S5_04522G</name>
    <name evidence="8" type="ORF">HII12_000095</name>
</gene>
<evidence type="ECO:0000256" key="6">
    <source>
        <dbReference type="ARBA" id="ARBA00023274"/>
    </source>
</evidence>
<proteinExistence type="inferred from homology"/>
<dbReference type="GO" id="GO:0005840">
    <property type="term" value="C:ribosome"/>
    <property type="evidence" value="ECO:0007669"/>
    <property type="project" value="UniProtKB-KW"/>
</dbReference>
<dbReference type="InterPro" id="IPR019192">
    <property type="entry name" value="Ribosomal_mL40"/>
</dbReference>
<dbReference type="Proteomes" id="UP000478008">
    <property type="component" value="Unassembled WGS sequence"/>
</dbReference>
<keyword evidence="10" id="KW-1185">Reference proteome</keyword>
<reference evidence="8 11" key="2">
    <citation type="journal article" date="2020" name="Appl. Microbiol. Biotechnol.">
        <title>Targeted gene deletion in Brettanomyces bruxellensis with an expression-free CRISPR-Cas9 system.</title>
        <authorList>
            <person name="Varela C."/>
            <person name="Bartel C."/>
            <person name="Onetto C."/>
            <person name="Borneman A."/>
        </authorList>
    </citation>
    <scope>NUCLEOTIDE SEQUENCE [LARGE SCALE GENOMIC DNA]</scope>
    <source>
        <strain evidence="8 11">AWRI1613</strain>
    </source>
</reference>
<dbReference type="GO" id="GO:0032543">
    <property type="term" value="P:mitochondrial translation"/>
    <property type="evidence" value="ECO:0007669"/>
    <property type="project" value="InterPro"/>
</dbReference>
<dbReference type="GO" id="GO:0003735">
    <property type="term" value="F:structural constituent of ribosome"/>
    <property type="evidence" value="ECO:0007669"/>
    <property type="project" value="InterPro"/>
</dbReference>
<organism evidence="9 10">
    <name type="scientific">Dekkera bruxellensis</name>
    <name type="common">Brettanomyces custersii</name>
    <dbReference type="NCBI Taxonomy" id="5007"/>
    <lineage>
        <taxon>Eukaryota</taxon>
        <taxon>Fungi</taxon>
        <taxon>Dikarya</taxon>
        <taxon>Ascomycota</taxon>
        <taxon>Saccharomycotina</taxon>
        <taxon>Pichiomycetes</taxon>
        <taxon>Pichiales</taxon>
        <taxon>Pichiaceae</taxon>
        <taxon>Brettanomyces</taxon>
    </lineage>
</organism>
<evidence type="ECO:0000256" key="2">
    <source>
        <dbReference type="ARBA" id="ARBA00009360"/>
    </source>
</evidence>
<dbReference type="EMBL" id="CABFWN010000005">
    <property type="protein sequence ID" value="VUG19505.1"/>
    <property type="molecule type" value="Genomic_DNA"/>
</dbReference>
<dbReference type="PANTHER" id="PTHR39150:SF1">
    <property type="entry name" value="LARGE RIBOSOMAL SUBUNIT PROTEIN ML40"/>
    <property type="match status" value="1"/>
</dbReference>
<dbReference type="AlphaFoldDB" id="A0A7D9H6C3"/>
<dbReference type="EMBL" id="JABCYN010000001">
    <property type="protein sequence ID" value="KAF6016350.1"/>
    <property type="molecule type" value="Genomic_DNA"/>
</dbReference>
<evidence type="ECO:0000313" key="11">
    <source>
        <dbReference type="Proteomes" id="UP000568158"/>
    </source>
</evidence>
<keyword evidence="6" id="KW-0687">Ribonucleoprotein</keyword>
<evidence type="ECO:0000313" key="9">
    <source>
        <dbReference type="EMBL" id="VUG19505.1"/>
    </source>
</evidence>
<dbReference type="FunFam" id="6.10.250.3440:FF:000001">
    <property type="entry name" value="Mitochondrial ribosomal protein L40"/>
    <property type="match status" value="1"/>
</dbReference>
<evidence type="ECO:0000313" key="8">
    <source>
        <dbReference type="EMBL" id="KAF6016350.1"/>
    </source>
</evidence>
<comment type="similarity">
    <text evidence="2">Belongs to the mitochondrion-specific ribosomal protein mL40 family.</text>
</comment>
<dbReference type="GO" id="GO:1990904">
    <property type="term" value="C:ribonucleoprotein complex"/>
    <property type="evidence" value="ECO:0007669"/>
    <property type="project" value="UniProtKB-KW"/>
</dbReference>
<dbReference type="PANTHER" id="PTHR39150">
    <property type="entry name" value="54S RIBOSOMAL PROTEIN L28, MITOCHONDRIAL"/>
    <property type="match status" value="1"/>
</dbReference>
<evidence type="ECO:0000256" key="1">
    <source>
        <dbReference type="ARBA" id="ARBA00004173"/>
    </source>
</evidence>
<dbReference type="InterPro" id="IPR042831">
    <property type="entry name" value="Ribosomal_mL40_fung"/>
</dbReference>
<reference evidence="9 10" key="1">
    <citation type="submission" date="2019-07" db="EMBL/GenBank/DDBJ databases">
        <authorList>
            <person name="Friedrich A."/>
            <person name="Schacherer J."/>
        </authorList>
    </citation>
    <scope>NUCLEOTIDE SEQUENCE [LARGE SCALE GENOMIC DNA]</scope>
</reference>
<evidence type="ECO:0000256" key="7">
    <source>
        <dbReference type="ARBA" id="ARBA00035192"/>
    </source>
</evidence>
<evidence type="ECO:0000256" key="4">
    <source>
        <dbReference type="ARBA" id="ARBA00022980"/>
    </source>
</evidence>
<keyword evidence="4" id="KW-0689">Ribosomal protein</keyword>
<comment type="subcellular location">
    <subcellularLocation>
        <location evidence="1">Mitochondrion</location>
    </subcellularLocation>
</comment>
<sequence>MLFGIKNLRGVIPRSNSVCRIQQCRLKRSKAGLSPEAQKVVSQLSVLSAGRKMPRLIKLCNEDYVKHRTIMKAWSLERKNKIEQQKITLKKQYESMKKASEDLKFASPKLFTIANEHEYGKRFPLEIRIPTDYPPRQLWYYNYVPRQKK</sequence>